<comment type="caution">
    <text evidence="2">The sequence shown here is derived from an EMBL/GenBank/DDBJ whole genome shotgun (WGS) entry which is preliminary data.</text>
</comment>
<reference evidence="2 3" key="1">
    <citation type="journal article" date="2019" name="Sci. Rep.">
        <title>Orb-weaving spider Araneus ventricosus genome elucidates the spidroin gene catalogue.</title>
        <authorList>
            <person name="Kono N."/>
            <person name="Nakamura H."/>
            <person name="Ohtoshi R."/>
            <person name="Moran D.A.P."/>
            <person name="Shinohara A."/>
            <person name="Yoshida Y."/>
            <person name="Fujiwara M."/>
            <person name="Mori M."/>
            <person name="Tomita M."/>
            <person name="Arakawa K."/>
        </authorList>
    </citation>
    <scope>NUCLEOTIDE SEQUENCE [LARGE SCALE GENOMIC DNA]</scope>
</reference>
<organism evidence="2 3">
    <name type="scientific">Araneus ventricosus</name>
    <name type="common">Orbweaver spider</name>
    <name type="synonym">Epeira ventricosa</name>
    <dbReference type="NCBI Taxonomy" id="182803"/>
    <lineage>
        <taxon>Eukaryota</taxon>
        <taxon>Metazoa</taxon>
        <taxon>Ecdysozoa</taxon>
        <taxon>Arthropoda</taxon>
        <taxon>Chelicerata</taxon>
        <taxon>Arachnida</taxon>
        <taxon>Araneae</taxon>
        <taxon>Araneomorphae</taxon>
        <taxon>Entelegynae</taxon>
        <taxon>Araneoidea</taxon>
        <taxon>Araneidae</taxon>
        <taxon>Araneus</taxon>
    </lineage>
</organism>
<dbReference type="EMBL" id="BGPR01033156">
    <property type="protein sequence ID" value="GBO07000.1"/>
    <property type="molecule type" value="Genomic_DNA"/>
</dbReference>
<evidence type="ECO:0000313" key="3">
    <source>
        <dbReference type="Proteomes" id="UP000499080"/>
    </source>
</evidence>
<protein>
    <submittedName>
        <fullName evidence="2">Uncharacterized protein</fullName>
    </submittedName>
</protein>
<keyword evidence="3" id="KW-1185">Reference proteome</keyword>
<feature type="compositionally biased region" description="Basic and acidic residues" evidence="1">
    <location>
        <begin position="70"/>
        <end position="87"/>
    </location>
</feature>
<evidence type="ECO:0000256" key="1">
    <source>
        <dbReference type="SAM" id="MobiDB-lite"/>
    </source>
</evidence>
<name>A0A4Y2U5V1_ARAVE</name>
<feature type="region of interest" description="Disordered" evidence="1">
    <location>
        <begin position="59"/>
        <end position="87"/>
    </location>
</feature>
<gene>
    <name evidence="2" type="ORF">AVEN_201290_1</name>
</gene>
<sequence>MAVSAIDSSGHRTHARAQTLPFISIVKVSNLKMKRRCRVVGNCVPFTLCSEDDEKVDHVLGEEKDDEDKKDDTQTKKDEEDKKDDTQTKKVMWKEADEGLQIFLKFVCLSMSEHYVMKLHCIHNEFSKL</sequence>
<dbReference type="AlphaFoldDB" id="A0A4Y2U5V1"/>
<dbReference type="Proteomes" id="UP000499080">
    <property type="component" value="Unassembled WGS sequence"/>
</dbReference>
<proteinExistence type="predicted"/>
<evidence type="ECO:0000313" key="2">
    <source>
        <dbReference type="EMBL" id="GBO07000.1"/>
    </source>
</evidence>
<accession>A0A4Y2U5V1</accession>